<feature type="compositionally biased region" description="Pro residues" evidence="9">
    <location>
        <begin position="8"/>
        <end position="22"/>
    </location>
</feature>
<feature type="transmembrane region" description="Helical" evidence="10">
    <location>
        <begin position="241"/>
        <end position="260"/>
    </location>
</feature>
<feature type="region of interest" description="Disordered" evidence="9">
    <location>
        <begin position="1"/>
        <end position="22"/>
    </location>
</feature>
<dbReference type="EMBL" id="PVZC01000001">
    <property type="protein sequence ID" value="PRY01716.1"/>
    <property type="molecule type" value="Genomic_DNA"/>
</dbReference>
<dbReference type="Proteomes" id="UP000237846">
    <property type="component" value="Unassembled WGS sequence"/>
</dbReference>
<keyword evidence="7 10" id="KW-0472">Membrane</keyword>
<protein>
    <recommendedName>
        <fullName evidence="8">Autoinducer 2 import system permease protein LsrD</fullName>
    </recommendedName>
</protein>
<evidence type="ECO:0000256" key="1">
    <source>
        <dbReference type="ARBA" id="ARBA00004651"/>
    </source>
</evidence>
<reference evidence="11 12" key="1">
    <citation type="submission" date="2018-03" db="EMBL/GenBank/DDBJ databases">
        <title>Genomic Encyclopedia of Archaeal and Bacterial Type Strains, Phase II (KMG-II): from individual species to whole genera.</title>
        <authorList>
            <person name="Goeker M."/>
        </authorList>
    </citation>
    <scope>NUCLEOTIDE SEQUENCE [LARGE SCALE GENOMIC DNA]</scope>
    <source>
        <strain evidence="11 12">DSM 45601</strain>
    </source>
</reference>
<feature type="transmembrane region" description="Helical" evidence="10">
    <location>
        <begin position="266"/>
        <end position="285"/>
    </location>
</feature>
<proteinExistence type="predicted"/>
<accession>A0A2T0QCN5</accession>
<evidence type="ECO:0000256" key="3">
    <source>
        <dbReference type="ARBA" id="ARBA00022475"/>
    </source>
</evidence>
<evidence type="ECO:0000256" key="8">
    <source>
        <dbReference type="ARBA" id="ARBA00039381"/>
    </source>
</evidence>
<evidence type="ECO:0000313" key="12">
    <source>
        <dbReference type="Proteomes" id="UP000237846"/>
    </source>
</evidence>
<dbReference type="PANTHER" id="PTHR32196:SF71">
    <property type="entry name" value="AUTOINDUCER 2 IMPORT SYSTEM PERMEASE PROTEIN LSRD"/>
    <property type="match status" value="1"/>
</dbReference>
<evidence type="ECO:0000256" key="7">
    <source>
        <dbReference type="ARBA" id="ARBA00023136"/>
    </source>
</evidence>
<dbReference type="Pfam" id="PF02653">
    <property type="entry name" value="BPD_transp_2"/>
    <property type="match status" value="1"/>
</dbReference>
<dbReference type="OrthoDB" id="6844941at2"/>
<evidence type="ECO:0000256" key="6">
    <source>
        <dbReference type="ARBA" id="ARBA00022989"/>
    </source>
</evidence>
<feature type="transmembrane region" description="Helical" evidence="10">
    <location>
        <begin position="30"/>
        <end position="52"/>
    </location>
</feature>
<feature type="transmembrane region" description="Helical" evidence="10">
    <location>
        <begin position="191"/>
        <end position="209"/>
    </location>
</feature>
<evidence type="ECO:0000256" key="2">
    <source>
        <dbReference type="ARBA" id="ARBA00022448"/>
    </source>
</evidence>
<dbReference type="GO" id="GO:0005886">
    <property type="term" value="C:plasma membrane"/>
    <property type="evidence" value="ECO:0007669"/>
    <property type="project" value="UniProtKB-SubCell"/>
</dbReference>
<comment type="caution">
    <text evidence="11">The sequence shown here is derived from an EMBL/GenBank/DDBJ whole genome shotgun (WGS) entry which is preliminary data.</text>
</comment>
<evidence type="ECO:0000256" key="10">
    <source>
        <dbReference type="SAM" id="Phobius"/>
    </source>
</evidence>
<evidence type="ECO:0000256" key="5">
    <source>
        <dbReference type="ARBA" id="ARBA00022692"/>
    </source>
</evidence>
<keyword evidence="6 10" id="KW-1133">Transmembrane helix</keyword>
<feature type="transmembrane region" description="Helical" evidence="10">
    <location>
        <begin position="64"/>
        <end position="84"/>
    </location>
</feature>
<name>A0A2T0QCN5_9ACTN</name>
<feature type="transmembrane region" description="Helical" evidence="10">
    <location>
        <begin position="114"/>
        <end position="135"/>
    </location>
</feature>
<feature type="transmembrane region" description="Helical" evidence="10">
    <location>
        <begin position="90"/>
        <end position="107"/>
    </location>
</feature>
<dbReference type="AlphaFoldDB" id="A0A2T0QCN5"/>
<keyword evidence="2" id="KW-0813">Transport</keyword>
<comment type="subcellular location">
    <subcellularLocation>
        <location evidence="1">Cell membrane</location>
        <topology evidence="1">Multi-pass membrane protein</topology>
    </subcellularLocation>
</comment>
<gene>
    <name evidence="11" type="ORF">CLV72_101300</name>
</gene>
<dbReference type="GO" id="GO:0022857">
    <property type="term" value="F:transmembrane transporter activity"/>
    <property type="evidence" value="ECO:0007669"/>
    <property type="project" value="InterPro"/>
</dbReference>
<dbReference type="PANTHER" id="PTHR32196">
    <property type="entry name" value="ABC TRANSPORTER PERMEASE PROTEIN YPHD-RELATED-RELATED"/>
    <property type="match status" value="1"/>
</dbReference>
<evidence type="ECO:0000256" key="9">
    <source>
        <dbReference type="SAM" id="MobiDB-lite"/>
    </source>
</evidence>
<evidence type="ECO:0000313" key="11">
    <source>
        <dbReference type="EMBL" id="PRY01716.1"/>
    </source>
</evidence>
<keyword evidence="4" id="KW-0997">Cell inner membrane</keyword>
<keyword evidence="12" id="KW-1185">Reference proteome</keyword>
<dbReference type="CDD" id="cd06579">
    <property type="entry name" value="TM_PBP1_transp_AraH_like"/>
    <property type="match status" value="1"/>
</dbReference>
<keyword evidence="5 10" id="KW-0812">Transmembrane</keyword>
<sequence length="358" mass="36541">MTVDQAPAGPPPGAPTPPAERPAAPPALRFLGGASGPVFVLLILIFAGIFTLNPSFAEPPSMMFFLRQAAPLIVLAIGQYLVIVSGEFDLSVGALVGAQVVIAAALIDGEEARTLPVLGVMLVFGLMVGLVNGLITTLLKVPSIITTLGTMLVLSGAIQLWTGGAPTGALSESFRVAGRFGIEDVPVLGQLPWALLILVAVALAALVLMRSSYGRTLVSVGDNETAAAFAGARVWLVRTGAFVLSALLATLAGVLIGGYAGVTAQVGDGLEFAAITAVVLGGVVLGGGRGTVVAAMAGALAVEGLFTLFNQLSLPSTIRPSVQGLIIIAAVAYAARQGSLPWQRTRPRAPRTVQPTRR</sequence>
<evidence type="ECO:0000256" key="4">
    <source>
        <dbReference type="ARBA" id="ARBA00022519"/>
    </source>
</evidence>
<dbReference type="InterPro" id="IPR001851">
    <property type="entry name" value="ABC_transp_permease"/>
</dbReference>
<keyword evidence="3" id="KW-1003">Cell membrane</keyword>
<organism evidence="11 12">
    <name type="scientific">Allonocardiopsis opalescens</name>
    <dbReference type="NCBI Taxonomy" id="1144618"/>
    <lineage>
        <taxon>Bacteria</taxon>
        <taxon>Bacillati</taxon>
        <taxon>Actinomycetota</taxon>
        <taxon>Actinomycetes</taxon>
        <taxon>Streptosporangiales</taxon>
        <taxon>Allonocardiopsis</taxon>
    </lineage>
</organism>